<keyword evidence="3" id="KW-0067">ATP-binding</keyword>
<dbReference type="PANTHER" id="PTHR42939:SF1">
    <property type="entry name" value="ABC TRANSPORTER ATP-BINDING PROTEIN ALBC-RELATED"/>
    <property type="match status" value="1"/>
</dbReference>
<dbReference type="InterPro" id="IPR051782">
    <property type="entry name" value="ABC_Transporter_VariousFunc"/>
</dbReference>
<gene>
    <name evidence="5" type="ORF">BSZ37_19815</name>
</gene>
<evidence type="ECO:0000313" key="6">
    <source>
        <dbReference type="Proteomes" id="UP000216339"/>
    </source>
</evidence>
<dbReference type="PROSITE" id="PS50893">
    <property type="entry name" value="ABC_TRANSPORTER_2"/>
    <property type="match status" value="1"/>
</dbReference>
<dbReference type="AlphaFoldDB" id="A0A271J4Q5"/>
<evidence type="ECO:0000256" key="1">
    <source>
        <dbReference type="ARBA" id="ARBA00022448"/>
    </source>
</evidence>
<proteinExistence type="predicted"/>
<dbReference type="Pfam" id="PF00005">
    <property type="entry name" value="ABC_tran"/>
    <property type="match status" value="1"/>
</dbReference>
<dbReference type="SMART" id="SM00382">
    <property type="entry name" value="AAA"/>
    <property type="match status" value="1"/>
</dbReference>
<dbReference type="EMBL" id="MQWD01000001">
    <property type="protein sequence ID" value="PAP78511.1"/>
    <property type="molecule type" value="Genomic_DNA"/>
</dbReference>
<dbReference type="PANTHER" id="PTHR42939">
    <property type="entry name" value="ABC TRANSPORTER ATP-BINDING PROTEIN ALBC-RELATED"/>
    <property type="match status" value="1"/>
</dbReference>
<keyword evidence="6" id="KW-1185">Reference proteome</keyword>
<dbReference type="Gene3D" id="3.40.50.300">
    <property type="entry name" value="P-loop containing nucleotide triphosphate hydrolases"/>
    <property type="match status" value="1"/>
</dbReference>
<keyword evidence="1" id="KW-0813">Transport</keyword>
<comment type="caution">
    <text evidence="5">The sequence shown here is derived from an EMBL/GenBank/DDBJ whole genome shotgun (WGS) entry which is preliminary data.</text>
</comment>
<evidence type="ECO:0000256" key="2">
    <source>
        <dbReference type="ARBA" id="ARBA00022741"/>
    </source>
</evidence>
<keyword evidence="2" id="KW-0547">Nucleotide-binding</keyword>
<reference evidence="5 6" key="1">
    <citation type="submission" date="2016-11" db="EMBL/GenBank/DDBJ databases">
        <title>Study of marine rhodopsin-containing bacteria.</title>
        <authorList>
            <person name="Yoshizawa S."/>
            <person name="Kumagai Y."/>
            <person name="Kogure K."/>
        </authorList>
    </citation>
    <scope>NUCLEOTIDE SEQUENCE [LARGE SCALE GENOMIC DNA]</scope>
    <source>
        <strain evidence="5 6">SAORIC-28</strain>
    </source>
</reference>
<dbReference type="Proteomes" id="UP000216339">
    <property type="component" value="Unassembled WGS sequence"/>
</dbReference>
<dbReference type="InterPro" id="IPR003439">
    <property type="entry name" value="ABC_transporter-like_ATP-bd"/>
</dbReference>
<feature type="domain" description="ABC transporter" evidence="4">
    <location>
        <begin position="6"/>
        <end position="235"/>
    </location>
</feature>
<dbReference type="CDD" id="cd03230">
    <property type="entry name" value="ABC_DR_subfamily_A"/>
    <property type="match status" value="1"/>
</dbReference>
<dbReference type="InterPro" id="IPR003593">
    <property type="entry name" value="AAA+_ATPase"/>
</dbReference>
<dbReference type="SUPFAM" id="SSF52540">
    <property type="entry name" value="P-loop containing nucleoside triphosphate hydrolases"/>
    <property type="match status" value="1"/>
</dbReference>
<evidence type="ECO:0000259" key="4">
    <source>
        <dbReference type="PROSITE" id="PS50893"/>
    </source>
</evidence>
<dbReference type="InterPro" id="IPR027417">
    <property type="entry name" value="P-loop_NTPase"/>
</dbReference>
<dbReference type="GO" id="GO:0005524">
    <property type="term" value="F:ATP binding"/>
    <property type="evidence" value="ECO:0007669"/>
    <property type="project" value="UniProtKB-KW"/>
</dbReference>
<evidence type="ECO:0000313" key="5">
    <source>
        <dbReference type="EMBL" id="PAP78511.1"/>
    </source>
</evidence>
<evidence type="ECO:0000256" key="3">
    <source>
        <dbReference type="ARBA" id="ARBA00022840"/>
    </source>
</evidence>
<dbReference type="RefSeq" id="WP_095512188.1">
    <property type="nucleotide sequence ID" value="NZ_MQWD01000001.1"/>
</dbReference>
<organism evidence="5 6">
    <name type="scientific">Rubrivirga marina</name>
    <dbReference type="NCBI Taxonomy" id="1196024"/>
    <lineage>
        <taxon>Bacteria</taxon>
        <taxon>Pseudomonadati</taxon>
        <taxon>Rhodothermota</taxon>
        <taxon>Rhodothermia</taxon>
        <taxon>Rhodothermales</taxon>
        <taxon>Rubricoccaceae</taxon>
        <taxon>Rubrivirga</taxon>
    </lineage>
</organism>
<name>A0A271J4Q5_9BACT</name>
<accession>A0A271J4Q5</accession>
<dbReference type="GO" id="GO:0016887">
    <property type="term" value="F:ATP hydrolysis activity"/>
    <property type="evidence" value="ECO:0007669"/>
    <property type="project" value="InterPro"/>
</dbReference>
<dbReference type="OrthoDB" id="977540at2"/>
<protein>
    <recommendedName>
        <fullName evidence="4">ABC transporter domain-containing protein</fullName>
    </recommendedName>
</protein>
<sequence>MPGVPLTATDLSKRYGTADALRLDDLTIEAGERVGLVGNNGAGKTTFLRLALDLIEPTTGAVVLDGIRVGGPDLGWKHRVGAYLDAGFLVDFLRPQEYFRLVGGAYGMSAATTDARVERFRPFLGAALEGGRLIRDLSLGNAGKVGIVGALLPGTGLVVLDEPFANLDPGARIALERLLREDTGGATVLVSSHDLDHVVGVCTRVLVLADGQLVRDTPATPDTHAELRAFFEAGGGAMAA</sequence>